<dbReference type="EMBL" id="CAICTM010000102">
    <property type="protein sequence ID" value="CAB9501227.1"/>
    <property type="molecule type" value="Genomic_DNA"/>
</dbReference>
<reference evidence="5" key="1">
    <citation type="submission" date="2020-06" db="EMBL/GenBank/DDBJ databases">
        <authorList>
            <consortium name="Plant Systems Biology data submission"/>
        </authorList>
    </citation>
    <scope>NUCLEOTIDE SEQUENCE</scope>
    <source>
        <strain evidence="5">D6</strain>
    </source>
</reference>
<protein>
    <recommendedName>
        <fullName evidence="4">Tyr recombinase domain-containing protein</fullName>
    </recommendedName>
</protein>
<evidence type="ECO:0000256" key="2">
    <source>
        <dbReference type="SAM" id="MobiDB-lite"/>
    </source>
</evidence>
<organism evidence="5 6">
    <name type="scientific">Seminavis robusta</name>
    <dbReference type="NCBI Taxonomy" id="568900"/>
    <lineage>
        <taxon>Eukaryota</taxon>
        <taxon>Sar</taxon>
        <taxon>Stramenopiles</taxon>
        <taxon>Ochrophyta</taxon>
        <taxon>Bacillariophyta</taxon>
        <taxon>Bacillariophyceae</taxon>
        <taxon>Bacillariophycidae</taxon>
        <taxon>Naviculales</taxon>
        <taxon>Naviculaceae</taxon>
        <taxon>Seminavis</taxon>
    </lineage>
</organism>
<dbReference type="Gene3D" id="1.10.443.10">
    <property type="entry name" value="Intergrase catalytic core"/>
    <property type="match status" value="1"/>
</dbReference>
<evidence type="ECO:0000313" key="5">
    <source>
        <dbReference type="EMBL" id="CAB9501227.1"/>
    </source>
</evidence>
<sequence length="635" mass="71408">MIPLGFLAYLFLIPIQTKLQACLLDQTTPLCVANRHQLSLPGHHGSNNEEDTFSSLLQGMGIPESSCDTILEELVQVGLLEDRKSNAQTLLLMAQDFEQRPESFSTILISDFGLPPLIAHQVRAVVMAQLRGSSVKVGDASRSIPSDLPLKEAESSVTNKVKTKETSLSAALLGPVNGSKNNINSTKEKSDESKYINGDREGKSSEPAPRAMFKSVVVNARAKERRTKVSDDGNEYDYGLPSDYENRFPTIASELQDFYSFMTKPATSSQEPTIRPATAVVYLRHAKLFLGWYATTHNFTEVDNGKLSLYKIFPNKQKSSADPILSFVLWLRSSRKISVSYEANVLRGLTKLLKFRFSQESQSDPAYGEKSFDDIPLIREIRMLHRDANNRQKVAPRSSDEKQKWLSWPEYLNVVTALLTELSGMLEEYHQGSKSTTTIGAKKKIAVLFQKYLILAIFASVPDRQRTLRELEIGRNFQKDDTTGCWCIRHAAEDYKTGKAYGERPPLQLAEHLTPWVDGFLEHWRPHLSPVSDTLFAQSRTGKPLTQNSVYQVVSRCCWDKAGKRTNPHLLRDMLVTHVRESNASEKELEALALYMGHSIQMQRSSYDRRTLTKKVAPAVQLMQSINGDLSKEDG</sequence>
<dbReference type="PROSITE" id="PS51898">
    <property type="entry name" value="TYR_RECOMBINASE"/>
    <property type="match status" value="1"/>
</dbReference>
<dbReference type="Proteomes" id="UP001153069">
    <property type="component" value="Unassembled WGS sequence"/>
</dbReference>
<keyword evidence="3" id="KW-0732">Signal</keyword>
<dbReference type="SUPFAM" id="SSF56349">
    <property type="entry name" value="DNA breaking-rejoining enzymes"/>
    <property type="match status" value="1"/>
</dbReference>
<keyword evidence="6" id="KW-1185">Reference proteome</keyword>
<evidence type="ECO:0000313" key="6">
    <source>
        <dbReference type="Proteomes" id="UP001153069"/>
    </source>
</evidence>
<dbReference type="InterPro" id="IPR013762">
    <property type="entry name" value="Integrase-like_cat_sf"/>
</dbReference>
<proteinExistence type="predicted"/>
<accession>A0A9N8DDE6</accession>
<evidence type="ECO:0000259" key="4">
    <source>
        <dbReference type="PROSITE" id="PS51898"/>
    </source>
</evidence>
<feature type="domain" description="Tyr recombinase" evidence="4">
    <location>
        <begin position="420"/>
        <end position="621"/>
    </location>
</feature>
<dbReference type="InterPro" id="IPR011010">
    <property type="entry name" value="DNA_brk_join_enz"/>
</dbReference>
<dbReference type="GO" id="GO:0006310">
    <property type="term" value="P:DNA recombination"/>
    <property type="evidence" value="ECO:0007669"/>
    <property type="project" value="UniProtKB-KW"/>
</dbReference>
<dbReference type="GO" id="GO:0015074">
    <property type="term" value="P:DNA integration"/>
    <property type="evidence" value="ECO:0007669"/>
    <property type="project" value="InterPro"/>
</dbReference>
<gene>
    <name evidence="5" type="ORF">SEMRO_103_G052310.1</name>
</gene>
<dbReference type="InterPro" id="IPR002104">
    <property type="entry name" value="Integrase_catalytic"/>
</dbReference>
<feature type="region of interest" description="Disordered" evidence="2">
    <location>
        <begin position="174"/>
        <end position="209"/>
    </location>
</feature>
<evidence type="ECO:0000256" key="1">
    <source>
        <dbReference type="ARBA" id="ARBA00023172"/>
    </source>
</evidence>
<feature type="compositionally biased region" description="Basic and acidic residues" evidence="2">
    <location>
        <begin position="186"/>
        <end position="204"/>
    </location>
</feature>
<feature type="signal peptide" evidence="3">
    <location>
        <begin position="1"/>
        <end position="21"/>
    </location>
</feature>
<name>A0A9N8DDE6_9STRA</name>
<evidence type="ECO:0000256" key="3">
    <source>
        <dbReference type="SAM" id="SignalP"/>
    </source>
</evidence>
<keyword evidence="1" id="KW-0233">DNA recombination</keyword>
<dbReference type="AlphaFoldDB" id="A0A9N8DDE6"/>
<dbReference type="OrthoDB" id="71417at2759"/>
<feature type="chain" id="PRO_5040224704" description="Tyr recombinase domain-containing protein" evidence="3">
    <location>
        <begin position="22"/>
        <end position="635"/>
    </location>
</feature>
<dbReference type="GO" id="GO:0003677">
    <property type="term" value="F:DNA binding"/>
    <property type="evidence" value="ECO:0007669"/>
    <property type="project" value="InterPro"/>
</dbReference>
<comment type="caution">
    <text evidence="5">The sequence shown here is derived from an EMBL/GenBank/DDBJ whole genome shotgun (WGS) entry which is preliminary data.</text>
</comment>